<keyword evidence="6" id="KW-0732">Signal</keyword>
<dbReference type="InterPro" id="IPR019372">
    <property type="entry name" value="LHFPL"/>
</dbReference>
<keyword evidence="2 5" id="KW-0812">Transmembrane</keyword>
<evidence type="ECO:0000313" key="7">
    <source>
        <dbReference type="EMBL" id="EDO35175.1"/>
    </source>
</evidence>
<dbReference type="Proteomes" id="UP000001593">
    <property type="component" value="Unassembled WGS sequence"/>
</dbReference>
<feature type="transmembrane region" description="Helical" evidence="5">
    <location>
        <begin position="173"/>
        <end position="192"/>
    </location>
</feature>
<dbReference type="PhylomeDB" id="A7SM90"/>
<comment type="subcellular location">
    <subcellularLocation>
        <location evidence="1">Membrane</location>
        <topology evidence="1">Multi-pass membrane protein</topology>
    </subcellularLocation>
</comment>
<dbReference type="Pfam" id="PF10242">
    <property type="entry name" value="L_HMGIC_fpl"/>
    <property type="match status" value="1"/>
</dbReference>
<keyword evidence="3 5" id="KW-1133">Transmembrane helix</keyword>
<feature type="transmembrane region" description="Helical" evidence="5">
    <location>
        <begin position="123"/>
        <end position="145"/>
    </location>
</feature>
<gene>
    <name evidence="7" type="ORF">NEMVEDRAFT_v1g214444</name>
</gene>
<accession>A7SM90</accession>
<dbReference type="PANTHER" id="PTHR12489">
    <property type="entry name" value="LIPOMA HMGIC FUSION PARTNER-LIKE PROTEIN"/>
    <property type="match status" value="1"/>
</dbReference>
<evidence type="ECO:0000256" key="5">
    <source>
        <dbReference type="SAM" id="Phobius"/>
    </source>
</evidence>
<sequence>MSCVSVLWTVLSVLFTGACSLAIISPFWFERVPDPDDVSSDNSSFVAFGLLRFCIKRNLESILEMDEWSDFKNCKFYSSFHGIPSLFWKFSVVLYGIGVLLLLVAILLAHISCCFKKVCKRSVFGVAGVVQISAVIFLVISLVMFPLGFKSQFVSQHCGLTDMFNPGQCSISWAYTLAIMSTGLLMLCPVMARHLMVTTPMAKATVV</sequence>
<dbReference type="OrthoDB" id="5975578at2759"/>
<protein>
    <submittedName>
        <fullName evidence="7">Uncharacterized protein</fullName>
    </submittedName>
</protein>
<feature type="transmembrane region" description="Helical" evidence="5">
    <location>
        <begin position="86"/>
        <end position="111"/>
    </location>
</feature>
<dbReference type="AlphaFoldDB" id="A7SM90"/>
<dbReference type="PANTHER" id="PTHR12489:SF16">
    <property type="entry name" value="LHFPL TETRASPAN SUBFAMILY MEMBER 6 PROTEIN-RELATED"/>
    <property type="match status" value="1"/>
</dbReference>
<evidence type="ECO:0000256" key="4">
    <source>
        <dbReference type="ARBA" id="ARBA00023136"/>
    </source>
</evidence>
<dbReference type="KEGG" id="nve:5506572"/>
<evidence type="ECO:0000256" key="3">
    <source>
        <dbReference type="ARBA" id="ARBA00022989"/>
    </source>
</evidence>
<feature type="chain" id="PRO_5002714513" evidence="6">
    <location>
        <begin position="21"/>
        <end position="207"/>
    </location>
</feature>
<dbReference type="HOGENOM" id="CLU_084868_2_0_1"/>
<dbReference type="eggNOG" id="KOG4026">
    <property type="taxonomic scope" value="Eukaryota"/>
</dbReference>
<dbReference type="EMBL" id="DS469706">
    <property type="protein sequence ID" value="EDO35175.1"/>
    <property type="molecule type" value="Genomic_DNA"/>
</dbReference>
<evidence type="ECO:0000256" key="2">
    <source>
        <dbReference type="ARBA" id="ARBA00022692"/>
    </source>
</evidence>
<dbReference type="OMA" id="ISPFWFE"/>
<evidence type="ECO:0000313" key="8">
    <source>
        <dbReference type="Proteomes" id="UP000001593"/>
    </source>
</evidence>
<dbReference type="InParanoid" id="A7SM90"/>
<proteinExistence type="predicted"/>
<dbReference type="Gene3D" id="1.20.140.150">
    <property type="match status" value="1"/>
</dbReference>
<name>A7SM90_NEMVE</name>
<dbReference type="GO" id="GO:0016020">
    <property type="term" value="C:membrane"/>
    <property type="evidence" value="ECO:0000318"/>
    <property type="project" value="GO_Central"/>
</dbReference>
<reference evidence="7 8" key="1">
    <citation type="journal article" date="2007" name="Science">
        <title>Sea anemone genome reveals ancestral eumetazoan gene repertoire and genomic organization.</title>
        <authorList>
            <person name="Putnam N.H."/>
            <person name="Srivastava M."/>
            <person name="Hellsten U."/>
            <person name="Dirks B."/>
            <person name="Chapman J."/>
            <person name="Salamov A."/>
            <person name="Terry A."/>
            <person name="Shapiro H."/>
            <person name="Lindquist E."/>
            <person name="Kapitonov V.V."/>
            <person name="Jurka J."/>
            <person name="Genikhovich G."/>
            <person name="Grigoriev I.V."/>
            <person name="Lucas S.M."/>
            <person name="Steele R.E."/>
            <person name="Finnerty J.R."/>
            <person name="Technau U."/>
            <person name="Martindale M.Q."/>
            <person name="Rokhsar D.S."/>
        </authorList>
    </citation>
    <scope>NUCLEOTIDE SEQUENCE [LARGE SCALE GENOMIC DNA]</scope>
    <source>
        <strain evidence="8">CH2 X CH6</strain>
    </source>
</reference>
<evidence type="ECO:0000256" key="1">
    <source>
        <dbReference type="ARBA" id="ARBA00004141"/>
    </source>
</evidence>
<evidence type="ECO:0000256" key="6">
    <source>
        <dbReference type="SAM" id="SignalP"/>
    </source>
</evidence>
<organism evidence="7 8">
    <name type="scientific">Nematostella vectensis</name>
    <name type="common">Starlet sea anemone</name>
    <dbReference type="NCBI Taxonomy" id="45351"/>
    <lineage>
        <taxon>Eukaryota</taxon>
        <taxon>Metazoa</taxon>
        <taxon>Cnidaria</taxon>
        <taxon>Anthozoa</taxon>
        <taxon>Hexacorallia</taxon>
        <taxon>Actiniaria</taxon>
        <taxon>Edwardsiidae</taxon>
        <taxon>Nematostella</taxon>
    </lineage>
</organism>
<keyword evidence="8" id="KW-1185">Reference proteome</keyword>
<feature type="signal peptide" evidence="6">
    <location>
        <begin position="1"/>
        <end position="20"/>
    </location>
</feature>
<keyword evidence="4 5" id="KW-0472">Membrane</keyword>